<keyword evidence="2" id="KW-0238">DNA-binding</keyword>
<dbReference type="PROSITE" id="PS50943">
    <property type="entry name" value="HTH_CROC1"/>
    <property type="match status" value="1"/>
</dbReference>
<dbReference type="GO" id="GO:0003677">
    <property type="term" value="F:DNA binding"/>
    <property type="evidence" value="ECO:0007669"/>
    <property type="project" value="UniProtKB-KW"/>
</dbReference>
<evidence type="ECO:0000313" key="2">
    <source>
        <dbReference type="EMBL" id="SDG32839.1"/>
    </source>
</evidence>
<organism evidence="2 3">
    <name type="scientific">Klenkia brasiliensis</name>
    <dbReference type="NCBI Taxonomy" id="333142"/>
    <lineage>
        <taxon>Bacteria</taxon>
        <taxon>Bacillati</taxon>
        <taxon>Actinomycetota</taxon>
        <taxon>Actinomycetes</taxon>
        <taxon>Geodermatophilales</taxon>
        <taxon>Geodermatophilaceae</taxon>
        <taxon>Klenkia</taxon>
    </lineage>
</organism>
<dbReference type="InterPro" id="IPR001387">
    <property type="entry name" value="Cro/C1-type_HTH"/>
</dbReference>
<feature type="domain" description="HTH cro/C1-type" evidence="1">
    <location>
        <begin position="21"/>
        <end position="74"/>
    </location>
</feature>
<name>A0A1G7TDW1_9ACTN</name>
<evidence type="ECO:0000313" key="3">
    <source>
        <dbReference type="Proteomes" id="UP000198863"/>
    </source>
</evidence>
<dbReference type="InterPro" id="IPR010982">
    <property type="entry name" value="Lambda_DNA-bd_dom_sf"/>
</dbReference>
<reference evidence="3" key="1">
    <citation type="submission" date="2016-10" db="EMBL/GenBank/DDBJ databases">
        <authorList>
            <person name="Varghese N."/>
            <person name="Submissions S."/>
        </authorList>
    </citation>
    <scope>NUCLEOTIDE SEQUENCE [LARGE SCALE GENOMIC DNA]</scope>
    <source>
        <strain evidence="3">DSM 44526</strain>
    </source>
</reference>
<dbReference type="Proteomes" id="UP000198863">
    <property type="component" value="Unassembled WGS sequence"/>
</dbReference>
<gene>
    <name evidence="2" type="ORF">SAMN05660324_2407</name>
</gene>
<dbReference type="RefSeq" id="WP_091062698.1">
    <property type="nucleotide sequence ID" value="NZ_FNCF01000003.1"/>
</dbReference>
<dbReference type="SMART" id="SM00530">
    <property type="entry name" value="HTH_XRE"/>
    <property type="match status" value="1"/>
</dbReference>
<dbReference type="SUPFAM" id="SSF47413">
    <property type="entry name" value="lambda repressor-like DNA-binding domains"/>
    <property type="match status" value="1"/>
</dbReference>
<evidence type="ECO:0000259" key="1">
    <source>
        <dbReference type="PROSITE" id="PS50943"/>
    </source>
</evidence>
<protein>
    <submittedName>
        <fullName evidence="2">DNA-binding transcriptional regulator, XRE-family HTH domain</fullName>
    </submittedName>
</protein>
<dbReference type="EMBL" id="FNCF01000003">
    <property type="protein sequence ID" value="SDG32839.1"/>
    <property type="molecule type" value="Genomic_DNA"/>
</dbReference>
<proteinExistence type="predicted"/>
<sequence>MVRLPLTPDDVERGRRLGALLRRARGGRTLLDTALAAGISPETLRKIESGRVATPAFTTVAAVAAELDLSLDEVWAQVASPAGASLAS</sequence>
<keyword evidence="3" id="KW-1185">Reference proteome</keyword>
<dbReference type="Pfam" id="PF01381">
    <property type="entry name" value="HTH_3"/>
    <property type="match status" value="1"/>
</dbReference>
<dbReference type="AlphaFoldDB" id="A0A1G7TDW1"/>
<dbReference type="Gene3D" id="1.10.260.40">
    <property type="entry name" value="lambda repressor-like DNA-binding domains"/>
    <property type="match status" value="1"/>
</dbReference>
<accession>A0A1G7TDW1</accession>